<evidence type="ECO:0000313" key="1">
    <source>
        <dbReference type="EMBL" id="KAK6780429.1"/>
    </source>
</evidence>
<sequence>MRNIKCSVSTAYVIMKSLMHQNEGINVHKLCTIMIHVMIDLIVNPWRSNVNYHSTMIPYLDYIEESTEDFICTRDDGAIRTTL</sequence>
<keyword evidence="2" id="KW-1185">Reference proteome</keyword>
<evidence type="ECO:0000313" key="2">
    <source>
        <dbReference type="Proteomes" id="UP001371456"/>
    </source>
</evidence>
<comment type="caution">
    <text evidence="1">The sequence shown here is derived from an EMBL/GenBank/DDBJ whole genome shotgun (WGS) entry which is preliminary data.</text>
</comment>
<organism evidence="1 2">
    <name type="scientific">Solanum bulbocastanum</name>
    <name type="common">Wild potato</name>
    <dbReference type="NCBI Taxonomy" id="147425"/>
    <lineage>
        <taxon>Eukaryota</taxon>
        <taxon>Viridiplantae</taxon>
        <taxon>Streptophyta</taxon>
        <taxon>Embryophyta</taxon>
        <taxon>Tracheophyta</taxon>
        <taxon>Spermatophyta</taxon>
        <taxon>Magnoliopsida</taxon>
        <taxon>eudicotyledons</taxon>
        <taxon>Gunneridae</taxon>
        <taxon>Pentapetalae</taxon>
        <taxon>asterids</taxon>
        <taxon>lamiids</taxon>
        <taxon>Solanales</taxon>
        <taxon>Solanaceae</taxon>
        <taxon>Solanoideae</taxon>
        <taxon>Solaneae</taxon>
        <taxon>Solanum</taxon>
    </lineage>
</organism>
<accession>A0AAN8Y5T7</accession>
<gene>
    <name evidence="1" type="ORF">RDI58_022613</name>
</gene>
<dbReference type="EMBL" id="JBANQN010000009">
    <property type="protein sequence ID" value="KAK6780429.1"/>
    <property type="molecule type" value="Genomic_DNA"/>
</dbReference>
<dbReference type="Proteomes" id="UP001371456">
    <property type="component" value="Unassembled WGS sequence"/>
</dbReference>
<name>A0AAN8Y5T7_SOLBU</name>
<reference evidence="1 2" key="1">
    <citation type="submission" date="2024-02" db="EMBL/GenBank/DDBJ databases">
        <title>de novo genome assembly of Solanum bulbocastanum strain 11H21.</title>
        <authorList>
            <person name="Hosaka A.J."/>
        </authorList>
    </citation>
    <scope>NUCLEOTIDE SEQUENCE [LARGE SCALE GENOMIC DNA]</scope>
    <source>
        <tissue evidence="1">Young leaves</tissue>
    </source>
</reference>
<protein>
    <submittedName>
        <fullName evidence="1">Uncharacterized protein</fullName>
    </submittedName>
</protein>
<dbReference type="AlphaFoldDB" id="A0AAN8Y5T7"/>
<proteinExistence type="predicted"/>